<evidence type="ECO:0000256" key="4">
    <source>
        <dbReference type="ARBA" id="ARBA00023136"/>
    </source>
</evidence>
<feature type="transmembrane region" description="Helical" evidence="6">
    <location>
        <begin position="6"/>
        <end position="28"/>
    </location>
</feature>
<dbReference type="Proteomes" id="UP000194127">
    <property type="component" value="Unassembled WGS sequence"/>
</dbReference>
<dbReference type="OrthoDB" id="444631at2759"/>
<evidence type="ECO:0000256" key="3">
    <source>
        <dbReference type="ARBA" id="ARBA00022989"/>
    </source>
</evidence>
<dbReference type="STRING" id="670580.A0A1X6N508"/>
<dbReference type="GeneID" id="36325608"/>
<accession>A0A1X6N508</accession>
<reference evidence="8 9" key="1">
    <citation type="submission" date="2017-04" db="EMBL/GenBank/DDBJ databases">
        <title>Genome Sequence of the Model Brown-Rot Fungus Postia placenta SB12.</title>
        <authorList>
            <consortium name="DOE Joint Genome Institute"/>
            <person name="Gaskell J."/>
            <person name="Kersten P."/>
            <person name="Larrondo L.F."/>
            <person name="Canessa P."/>
            <person name="Martinez D."/>
            <person name="Hibbett D."/>
            <person name="Schmoll M."/>
            <person name="Kubicek C.P."/>
            <person name="Martinez A.T."/>
            <person name="Yadav J."/>
            <person name="Master E."/>
            <person name="Magnuson J.K."/>
            <person name="James T."/>
            <person name="Yaver D."/>
            <person name="Berka R."/>
            <person name="Labutti K."/>
            <person name="Lipzen A."/>
            <person name="Aerts A."/>
            <person name="Barry K."/>
            <person name="Henrissat B."/>
            <person name="Blanchette R."/>
            <person name="Grigoriev I."/>
            <person name="Cullen D."/>
        </authorList>
    </citation>
    <scope>NUCLEOTIDE SEQUENCE [LARGE SCALE GENOMIC DNA]</scope>
    <source>
        <strain evidence="8 9">MAD-698-R-SB12</strain>
    </source>
</reference>
<keyword evidence="3 6" id="KW-1133">Transmembrane helix</keyword>
<evidence type="ECO:0000256" key="2">
    <source>
        <dbReference type="ARBA" id="ARBA00022692"/>
    </source>
</evidence>
<feature type="transmembrane region" description="Helical" evidence="6">
    <location>
        <begin position="40"/>
        <end position="58"/>
    </location>
</feature>
<feature type="transmembrane region" description="Helical" evidence="6">
    <location>
        <begin position="186"/>
        <end position="209"/>
    </location>
</feature>
<evidence type="ECO:0000256" key="6">
    <source>
        <dbReference type="SAM" id="Phobius"/>
    </source>
</evidence>
<feature type="transmembrane region" description="Helical" evidence="6">
    <location>
        <begin position="111"/>
        <end position="130"/>
    </location>
</feature>
<organism evidence="8 9">
    <name type="scientific">Postia placenta MAD-698-R-SB12</name>
    <dbReference type="NCBI Taxonomy" id="670580"/>
    <lineage>
        <taxon>Eukaryota</taxon>
        <taxon>Fungi</taxon>
        <taxon>Dikarya</taxon>
        <taxon>Basidiomycota</taxon>
        <taxon>Agaricomycotina</taxon>
        <taxon>Agaricomycetes</taxon>
        <taxon>Polyporales</taxon>
        <taxon>Adustoporiaceae</taxon>
        <taxon>Rhodonia</taxon>
    </lineage>
</organism>
<evidence type="ECO:0000313" key="8">
    <source>
        <dbReference type="EMBL" id="OSX63513.1"/>
    </source>
</evidence>
<keyword evidence="4 6" id="KW-0472">Membrane</keyword>
<keyword evidence="9" id="KW-1185">Reference proteome</keyword>
<dbReference type="RefSeq" id="XP_024340307.1">
    <property type="nucleotide sequence ID" value="XM_024480658.1"/>
</dbReference>
<evidence type="ECO:0000313" key="9">
    <source>
        <dbReference type="Proteomes" id="UP000194127"/>
    </source>
</evidence>
<evidence type="ECO:0000256" key="5">
    <source>
        <dbReference type="ARBA" id="ARBA00038359"/>
    </source>
</evidence>
<dbReference type="InterPro" id="IPR052337">
    <property type="entry name" value="SAT4-like"/>
</dbReference>
<dbReference type="GO" id="GO:0016020">
    <property type="term" value="C:membrane"/>
    <property type="evidence" value="ECO:0007669"/>
    <property type="project" value="UniProtKB-SubCell"/>
</dbReference>
<gene>
    <name evidence="8" type="ORF">POSPLADRAFT_1055568</name>
</gene>
<evidence type="ECO:0000259" key="7">
    <source>
        <dbReference type="Pfam" id="PF20684"/>
    </source>
</evidence>
<feature type="transmembrane region" description="Helical" evidence="6">
    <location>
        <begin position="150"/>
        <end position="174"/>
    </location>
</feature>
<dbReference type="Pfam" id="PF20684">
    <property type="entry name" value="Fung_rhodopsin"/>
    <property type="match status" value="1"/>
</dbReference>
<evidence type="ECO:0000256" key="1">
    <source>
        <dbReference type="ARBA" id="ARBA00004141"/>
    </source>
</evidence>
<protein>
    <recommendedName>
        <fullName evidence="7">Rhodopsin domain-containing protein</fullName>
    </recommendedName>
</protein>
<dbReference type="PANTHER" id="PTHR33048:SF47">
    <property type="entry name" value="INTEGRAL MEMBRANE PROTEIN-RELATED"/>
    <property type="match status" value="1"/>
</dbReference>
<feature type="transmembrane region" description="Helical" evidence="6">
    <location>
        <begin position="78"/>
        <end position="99"/>
    </location>
</feature>
<dbReference type="AlphaFoldDB" id="A0A1X6N508"/>
<dbReference type="PANTHER" id="PTHR33048">
    <property type="entry name" value="PTH11-LIKE INTEGRAL MEMBRANE PROTEIN (AFU_ORTHOLOGUE AFUA_5G11245)"/>
    <property type="match status" value="1"/>
</dbReference>
<comment type="subcellular location">
    <subcellularLocation>
        <location evidence="1">Membrane</location>
        <topology evidence="1">Multi-pass membrane protein</topology>
    </subcellularLocation>
</comment>
<keyword evidence="2 6" id="KW-0812">Transmembrane</keyword>
<comment type="similarity">
    <text evidence="5">Belongs to the SAT4 family.</text>
</comment>
<proteinExistence type="inferred from homology"/>
<dbReference type="EMBL" id="KZ110595">
    <property type="protein sequence ID" value="OSX63513.1"/>
    <property type="molecule type" value="Genomic_DNA"/>
</dbReference>
<feature type="domain" description="Rhodopsin" evidence="7">
    <location>
        <begin position="24"/>
        <end position="237"/>
    </location>
</feature>
<dbReference type="InterPro" id="IPR049326">
    <property type="entry name" value="Rhodopsin_dom_fungi"/>
</dbReference>
<sequence length="328" mass="36521">MSFVNSYRVVATICASVGIFSTLLRLLFRWQRKHVGFDDAWAAFALAVDFVLVGGAWLNTDPTVSNHQKVIGYYVYDIAFTCVLWSARMSILASILRIVPSIMTLRRYTHACAFLMLCMWIAMLVQKTYVCEYDTAWKTAPRVQCFLGKPVAAVEFCTDITSDAMLIILALRLIWGVSIPYPTRRLLKVIFSASFITTIASVTHASYLLGPDRNAECITAHVEANISLLICNLSVLAPWAARAVSHEPAADTLTSAPSRRRRGVREIQNSTLHFNRRVPVVLTAVAGQDLVSRSEESDRMAIELSVVKYVHRMAVDPEAVASILKSMV</sequence>
<name>A0A1X6N508_9APHY</name>